<evidence type="ECO:0000313" key="4">
    <source>
        <dbReference type="Proteomes" id="UP000197024"/>
    </source>
</evidence>
<organism evidence="3 4">
    <name type="scientific">Brevundimonas diminuta</name>
    <name type="common">Pseudomonas diminuta</name>
    <dbReference type="NCBI Taxonomy" id="293"/>
    <lineage>
        <taxon>Bacteria</taxon>
        <taxon>Pseudomonadati</taxon>
        <taxon>Pseudomonadota</taxon>
        <taxon>Alphaproteobacteria</taxon>
        <taxon>Caulobacterales</taxon>
        <taxon>Caulobacteraceae</taxon>
        <taxon>Brevundimonas</taxon>
    </lineage>
</organism>
<dbReference type="PANTHER" id="PTHR46401:SF2">
    <property type="entry name" value="GLYCOSYLTRANSFERASE WBBK-RELATED"/>
    <property type="match status" value="1"/>
</dbReference>
<sequence>MIMTLYFDLTTTLCWGGPPVGITRVEREIAKRAHGRTHAKIAYCFYQATSGSFYEMAPWLAEAVLSGACHLNRDDLLAADFARRTDRTEISKIVQQTAERSHPDARALALAHANVTNLTLEDILKARDSLSVIPVYWGDDRRPTPSFELVTKKIKPTSDTWIINGGLDWEHKDIRSIRIAKDKNPFKYVAIIYDIIPLLYPHYVVPSYVDVLKRYFGELLWTADYALCISDTTMNDVQTHMNEWRMPELEMDSWPLGCDILPETAHETSLSPRLTGSKYLLYVSTIEPRKSHRTIVDAFDHLIRSDQLSEDALCVFVGRTGWNIDNLLQEIRTNPSLRDRIITLSDVSDDDLVALYQGARFVVFPSRYEGYGLSLVEAMGLGKACLSSNTGSLREVGGDAPLYIPPHDVAAWSEAIRDFMNNDDIVSEYEERSINRYKPITWDRSADLFYERLNAKMAKQK</sequence>
<dbReference type="Gene3D" id="3.40.50.2000">
    <property type="entry name" value="Glycogen Phosphorylase B"/>
    <property type="match status" value="1"/>
</dbReference>
<gene>
    <name evidence="3" type="ORF">CD943_10945</name>
</gene>
<evidence type="ECO:0000313" key="3">
    <source>
        <dbReference type="EMBL" id="ASD27356.1"/>
    </source>
</evidence>
<reference evidence="3 4" key="2">
    <citation type="submission" date="2017-06" db="EMBL/GenBank/DDBJ databases">
        <authorList>
            <person name="Kim H.J."/>
            <person name="Triplett B.A."/>
        </authorList>
    </citation>
    <scope>NUCLEOTIDE SEQUENCE [LARGE SCALE GENOMIC DNA]</scope>
    <source>
        <strain evidence="3 4">BZC3</strain>
    </source>
</reference>
<dbReference type="Proteomes" id="UP000197024">
    <property type="component" value="Chromosome"/>
</dbReference>
<name>A0A1Z3LYZ3_BREDI</name>
<dbReference type="Pfam" id="PF00534">
    <property type="entry name" value="Glycos_transf_1"/>
    <property type="match status" value="1"/>
</dbReference>
<reference evidence="3 4" key="1">
    <citation type="submission" date="2017-06" db="EMBL/GenBank/DDBJ databases">
        <title>Biodegradation of gentamicin by bacterial consortia AMQD4 in synthetic medium and raw gentamicin sewage.</title>
        <authorList>
            <person name="Chang H."/>
            <person name="Feng Y."/>
            <person name="Li Z."/>
            <person name="Xue J."/>
            <person name="Cheng D."/>
        </authorList>
    </citation>
    <scope>NUCLEOTIDE SEQUENCE [LARGE SCALE GENOMIC DNA]</scope>
    <source>
        <strain evidence="3 4">BZC3</strain>
    </source>
</reference>
<dbReference type="AlphaFoldDB" id="A0A1Z3LYZ3"/>
<evidence type="ECO:0000256" key="1">
    <source>
        <dbReference type="ARBA" id="ARBA00022679"/>
    </source>
</evidence>
<dbReference type="GO" id="GO:0016757">
    <property type="term" value="F:glycosyltransferase activity"/>
    <property type="evidence" value="ECO:0007669"/>
    <property type="project" value="InterPro"/>
</dbReference>
<protein>
    <recommendedName>
        <fullName evidence="2">Glycosyl transferase family 1 domain-containing protein</fullName>
    </recommendedName>
</protein>
<accession>A0A1Z3LYZ3</accession>
<dbReference type="EMBL" id="CP021995">
    <property type="protein sequence ID" value="ASD27356.1"/>
    <property type="molecule type" value="Genomic_DNA"/>
</dbReference>
<dbReference type="SUPFAM" id="SSF53756">
    <property type="entry name" value="UDP-Glycosyltransferase/glycogen phosphorylase"/>
    <property type="match status" value="1"/>
</dbReference>
<dbReference type="PANTHER" id="PTHR46401">
    <property type="entry name" value="GLYCOSYLTRANSFERASE WBBK-RELATED"/>
    <property type="match status" value="1"/>
</dbReference>
<evidence type="ECO:0000259" key="2">
    <source>
        <dbReference type="Pfam" id="PF00534"/>
    </source>
</evidence>
<dbReference type="CDD" id="cd03809">
    <property type="entry name" value="GT4_MtfB-like"/>
    <property type="match status" value="1"/>
</dbReference>
<proteinExistence type="predicted"/>
<dbReference type="InterPro" id="IPR001296">
    <property type="entry name" value="Glyco_trans_1"/>
</dbReference>
<keyword evidence="1" id="KW-0808">Transferase</keyword>
<feature type="domain" description="Glycosyl transferase family 1" evidence="2">
    <location>
        <begin position="275"/>
        <end position="431"/>
    </location>
</feature>